<evidence type="ECO:0000313" key="2">
    <source>
        <dbReference type="Proteomes" id="UP001596220"/>
    </source>
</evidence>
<gene>
    <name evidence="1" type="ORF">ACFP3R_27410</name>
</gene>
<evidence type="ECO:0008006" key="3">
    <source>
        <dbReference type="Google" id="ProtNLM"/>
    </source>
</evidence>
<reference evidence="2" key="1">
    <citation type="journal article" date="2019" name="Int. J. Syst. Evol. Microbiol.">
        <title>The Global Catalogue of Microorganisms (GCM) 10K type strain sequencing project: providing services to taxonomists for standard genome sequencing and annotation.</title>
        <authorList>
            <consortium name="The Broad Institute Genomics Platform"/>
            <consortium name="The Broad Institute Genome Sequencing Center for Infectious Disease"/>
            <person name="Wu L."/>
            <person name="Ma J."/>
        </authorList>
    </citation>
    <scope>NUCLEOTIDE SEQUENCE [LARGE SCALE GENOMIC DNA]</scope>
    <source>
        <strain evidence="2">CGMCC 4.7246</strain>
    </source>
</reference>
<accession>A0ABW1PD08</accession>
<dbReference type="InterPro" id="IPR011990">
    <property type="entry name" value="TPR-like_helical_dom_sf"/>
</dbReference>
<dbReference type="SUPFAM" id="SSF48452">
    <property type="entry name" value="TPR-like"/>
    <property type="match status" value="1"/>
</dbReference>
<dbReference type="Proteomes" id="UP001596220">
    <property type="component" value="Unassembled WGS sequence"/>
</dbReference>
<proteinExistence type="predicted"/>
<dbReference type="EMBL" id="JBHSQO010000036">
    <property type="protein sequence ID" value="MFC6093014.1"/>
    <property type="molecule type" value="Genomic_DNA"/>
</dbReference>
<dbReference type="Gene3D" id="1.25.40.10">
    <property type="entry name" value="Tetratricopeptide repeat domain"/>
    <property type="match status" value="1"/>
</dbReference>
<evidence type="ECO:0000313" key="1">
    <source>
        <dbReference type="EMBL" id="MFC6093014.1"/>
    </source>
</evidence>
<comment type="caution">
    <text evidence="1">The sequence shown here is derived from an EMBL/GenBank/DDBJ whole genome shotgun (WGS) entry which is preliminary data.</text>
</comment>
<keyword evidence="2" id="KW-1185">Reference proteome</keyword>
<dbReference type="RefSeq" id="WP_380639782.1">
    <property type="nucleotide sequence ID" value="NZ_JBHSQO010000036.1"/>
</dbReference>
<name>A0ABW1PD08_9PSEU</name>
<protein>
    <recommendedName>
        <fullName evidence="3">Tetratricopeptide repeat protein</fullName>
    </recommendedName>
</protein>
<organism evidence="1 2">
    <name type="scientific">Saccharothrix lopnurensis</name>
    <dbReference type="NCBI Taxonomy" id="1670621"/>
    <lineage>
        <taxon>Bacteria</taxon>
        <taxon>Bacillati</taxon>
        <taxon>Actinomycetota</taxon>
        <taxon>Actinomycetes</taxon>
        <taxon>Pseudonocardiales</taxon>
        <taxon>Pseudonocardiaceae</taxon>
        <taxon>Saccharothrix</taxon>
    </lineage>
</organism>
<sequence>MEWSVEEGRVLVALGAPAEVLTSYRRALGLQQQLDDDVRQAAVLDATGEAYQVLDRHDDATGFHRRAAGAPAT</sequence>